<evidence type="ECO:0000256" key="2">
    <source>
        <dbReference type="ARBA" id="ARBA00022771"/>
    </source>
</evidence>
<keyword evidence="3" id="KW-0862">Zinc</keyword>
<dbReference type="AlphaFoldDB" id="A0A8D9B4Y8"/>
<dbReference type="PROSITE" id="PS00518">
    <property type="entry name" value="ZF_RING_1"/>
    <property type="match status" value="1"/>
</dbReference>
<evidence type="ECO:0000256" key="5">
    <source>
        <dbReference type="SAM" id="Coils"/>
    </source>
</evidence>
<feature type="coiled-coil region" evidence="5">
    <location>
        <begin position="380"/>
        <end position="447"/>
    </location>
</feature>
<dbReference type="Pfam" id="PF00097">
    <property type="entry name" value="zf-C3HC4"/>
    <property type="match status" value="1"/>
</dbReference>
<evidence type="ECO:0000259" key="7">
    <source>
        <dbReference type="PROSITE" id="PS50089"/>
    </source>
</evidence>
<evidence type="ECO:0000256" key="6">
    <source>
        <dbReference type="SAM" id="MobiDB-lite"/>
    </source>
</evidence>
<protein>
    <submittedName>
        <fullName evidence="8">E3 ubiquitin-protein ligase RNF8</fullName>
    </submittedName>
</protein>
<dbReference type="EMBL" id="HBUF01602642">
    <property type="protein sequence ID" value="CAG6776575.1"/>
    <property type="molecule type" value="Transcribed_RNA"/>
</dbReference>
<dbReference type="InterPro" id="IPR013083">
    <property type="entry name" value="Znf_RING/FYVE/PHD"/>
</dbReference>
<evidence type="ECO:0000256" key="3">
    <source>
        <dbReference type="ARBA" id="ARBA00022833"/>
    </source>
</evidence>
<keyword evidence="2 4" id="KW-0863">Zinc-finger</keyword>
<dbReference type="SMART" id="SM00184">
    <property type="entry name" value="RING"/>
    <property type="match status" value="1"/>
</dbReference>
<evidence type="ECO:0000313" key="8">
    <source>
        <dbReference type="EMBL" id="CAG6776575.1"/>
    </source>
</evidence>
<proteinExistence type="predicted"/>
<feature type="compositionally biased region" description="Polar residues" evidence="6">
    <location>
        <begin position="68"/>
        <end position="90"/>
    </location>
</feature>
<keyword evidence="1" id="KW-0479">Metal-binding</keyword>
<dbReference type="Gene3D" id="3.30.40.10">
    <property type="entry name" value="Zinc/RING finger domain, C3HC4 (zinc finger)"/>
    <property type="match status" value="1"/>
</dbReference>
<keyword evidence="5" id="KW-0175">Coiled coil</keyword>
<dbReference type="EMBL" id="HBUF01602639">
    <property type="protein sequence ID" value="CAG6776571.1"/>
    <property type="molecule type" value="Transcribed_RNA"/>
</dbReference>
<dbReference type="InterPro" id="IPR001841">
    <property type="entry name" value="Znf_RING"/>
</dbReference>
<sequence>MPLKRYSRTFLLEKKDDSAIDFDVLAGINPTLEFLTYPGKKRILNMNLSKKIRKESTEKKSAVMSSPPEASNSVQSKNTTKSQMPNSTSIHLRPIGIPAPLPLRDVLPILPASNRTSSSFNNQQNPYYTPIPPLSTVHHPQYYPHHPQYISGTSHQPNTGPLFKNPHFELFSNPTNPPQSCQYYSIPPNGAQNMILTRSGPHSDIPDPQEKLSATEDDSLKELRHQFEVRLKHEQELFTMKTKQEWSERENKIRAQNIKVLQEIKNKHFKELQEIKAQHFKDGQEKEEKMHTEFQKTLQGALSFNGELQGKDSKNEEQQAQEAKDSKTIRELKNFALSFKLQGEDNKNEEQHAKEAKDLKTIKELEETLKTSQEHNDARVFELNTLNDFLKKRLEEKNNELQATQIVVKDELDTAKKEFQNELEATRIAAKQELDAAKKEFEEMIQLTEMLVTESKDKAWDELVHILDTELECHICTEIFIDADILSTCCHVFCHRCINTYYDINAGDWGSPQQRTCPLCRFPFVKRDIQPFPMGRSLIAKIEDKLPEETIQRRIRLKQEQR</sequence>
<dbReference type="InterPro" id="IPR017907">
    <property type="entry name" value="Znf_RING_CS"/>
</dbReference>
<dbReference type="SUPFAM" id="SSF57850">
    <property type="entry name" value="RING/U-box"/>
    <property type="match status" value="1"/>
</dbReference>
<organism evidence="8">
    <name type="scientific">Cacopsylla melanoneura</name>
    <dbReference type="NCBI Taxonomy" id="428564"/>
    <lineage>
        <taxon>Eukaryota</taxon>
        <taxon>Metazoa</taxon>
        <taxon>Ecdysozoa</taxon>
        <taxon>Arthropoda</taxon>
        <taxon>Hexapoda</taxon>
        <taxon>Insecta</taxon>
        <taxon>Pterygota</taxon>
        <taxon>Neoptera</taxon>
        <taxon>Paraneoptera</taxon>
        <taxon>Hemiptera</taxon>
        <taxon>Sternorrhyncha</taxon>
        <taxon>Psylloidea</taxon>
        <taxon>Psyllidae</taxon>
        <taxon>Psyllinae</taxon>
        <taxon>Cacopsylla</taxon>
    </lineage>
</organism>
<accession>A0A8D9B4Y8</accession>
<name>A0A8D9B4Y8_9HEMI</name>
<evidence type="ECO:0000256" key="4">
    <source>
        <dbReference type="PROSITE-ProRule" id="PRU00175"/>
    </source>
</evidence>
<reference evidence="8" key="1">
    <citation type="submission" date="2021-05" db="EMBL/GenBank/DDBJ databases">
        <authorList>
            <person name="Alioto T."/>
            <person name="Alioto T."/>
            <person name="Gomez Garrido J."/>
        </authorList>
    </citation>
    <scope>NUCLEOTIDE SEQUENCE</scope>
</reference>
<dbReference type="GO" id="GO:0008270">
    <property type="term" value="F:zinc ion binding"/>
    <property type="evidence" value="ECO:0007669"/>
    <property type="project" value="UniProtKB-KW"/>
</dbReference>
<feature type="compositionally biased region" description="Basic and acidic residues" evidence="6">
    <location>
        <begin position="309"/>
        <end position="327"/>
    </location>
</feature>
<feature type="region of interest" description="Disordered" evidence="6">
    <location>
        <begin position="55"/>
        <end position="90"/>
    </location>
</feature>
<feature type="region of interest" description="Disordered" evidence="6">
    <location>
        <begin position="306"/>
        <end position="327"/>
    </location>
</feature>
<dbReference type="PROSITE" id="PS50089">
    <property type="entry name" value="ZF_RING_2"/>
    <property type="match status" value="1"/>
</dbReference>
<evidence type="ECO:0000256" key="1">
    <source>
        <dbReference type="ARBA" id="ARBA00022723"/>
    </source>
</evidence>
<dbReference type="InterPro" id="IPR018957">
    <property type="entry name" value="Znf_C3HC4_RING-type"/>
</dbReference>
<feature type="domain" description="RING-type" evidence="7">
    <location>
        <begin position="473"/>
        <end position="521"/>
    </location>
</feature>